<reference evidence="2" key="1">
    <citation type="journal article" date="2008" name="BMC Genomics">
        <title>A conifer genomics resource of 200,000 spruce (Picea spp.) ESTs and 6,464 high-quality, sequence-finished full-length cDNAs for Sitka spruce (Picea sitchensis).</title>
        <authorList>
            <person name="Ralph S.G."/>
            <person name="Chun H.J."/>
            <person name="Kolosova N."/>
            <person name="Cooper D."/>
            <person name="Oddy C."/>
            <person name="Ritland C.E."/>
            <person name="Kirkpatrick R."/>
            <person name="Moore R."/>
            <person name="Barber S."/>
            <person name="Holt R.A."/>
            <person name="Jones S.J."/>
            <person name="Marra M.A."/>
            <person name="Douglas C.J."/>
            <person name="Ritland K."/>
            <person name="Bohlmann J."/>
        </authorList>
    </citation>
    <scope>NUCLEOTIDE SEQUENCE</scope>
    <source>
        <tissue evidence="2">Green portion of the leader tissue</tissue>
    </source>
</reference>
<dbReference type="AlphaFoldDB" id="A9NKN8"/>
<evidence type="ECO:0000256" key="1">
    <source>
        <dbReference type="SAM" id="MobiDB-lite"/>
    </source>
</evidence>
<protein>
    <submittedName>
        <fullName evidence="2">Uncharacterized protein</fullName>
    </submittedName>
</protein>
<organism evidence="2">
    <name type="scientific">Picea sitchensis</name>
    <name type="common">Sitka spruce</name>
    <name type="synonym">Pinus sitchensis</name>
    <dbReference type="NCBI Taxonomy" id="3332"/>
    <lineage>
        <taxon>Eukaryota</taxon>
        <taxon>Viridiplantae</taxon>
        <taxon>Streptophyta</taxon>
        <taxon>Embryophyta</taxon>
        <taxon>Tracheophyta</taxon>
        <taxon>Spermatophyta</taxon>
        <taxon>Pinopsida</taxon>
        <taxon>Pinidae</taxon>
        <taxon>Conifers I</taxon>
        <taxon>Pinales</taxon>
        <taxon>Pinaceae</taxon>
        <taxon>Picea</taxon>
    </lineage>
</organism>
<feature type="compositionally biased region" description="Low complexity" evidence="1">
    <location>
        <begin position="113"/>
        <end position="126"/>
    </location>
</feature>
<feature type="region of interest" description="Disordered" evidence="1">
    <location>
        <begin position="313"/>
        <end position="332"/>
    </location>
</feature>
<feature type="compositionally biased region" description="Basic residues" evidence="1">
    <location>
        <begin position="1"/>
        <end position="11"/>
    </location>
</feature>
<feature type="region of interest" description="Disordered" evidence="1">
    <location>
        <begin position="68"/>
        <end position="126"/>
    </location>
</feature>
<feature type="region of interest" description="Disordered" evidence="1">
    <location>
        <begin position="1"/>
        <end position="21"/>
    </location>
</feature>
<accession>A9NKN8</accession>
<proteinExistence type="evidence at transcript level"/>
<feature type="compositionally biased region" description="Basic and acidic residues" evidence="1">
    <location>
        <begin position="317"/>
        <end position="329"/>
    </location>
</feature>
<feature type="region of interest" description="Disordered" evidence="1">
    <location>
        <begin position="219"/>
        <end position="262"/>
    </location>
</feature>
<dbReference type="PANTHER" id="PTHR31903">
    <property type="entry name" value="F12F1.11-RELATED"/>
    <property type="match status" value="1"/>
</dbReference>
<feature type="region of interest" description="Disordered" evidence="1">
    <location>
        <begin position="138"/>
        <end position="162"/>
    </location>
</feature>
<name>A9NKN8_PICSI</name>
<dbReference type="PANTHER" id="PTHR31903:SF6">
    <property type="entry name" value="F12F1.11-RELATED"/>
    <property type="match status" value="1"/>
</dbReference>
<dbReference type="EMBL" id="EF081818">
    <property type="protein sequence ID" value="ABK21199.1"/>
    <property type="molecule type" value="mRNA"/>
</dbReference>
<evidence type="ECO:0000313" key="2">
    <source>
        <dbReference type="EMBL" id="ABK21199.1"/>
    </source>
</evidence>
<sequence>MKNLYHRKGGKVHPSASASAANSCRGDAYSVLRLLPVAIATLKAALPPEDQEVLAYLIARSPDVLPLQETETKKNRPVPKNGKLLPASTGIDSEQDDQEAPPPVGGKGGGTGTASSSSPFRSSSSPFTRFAEADALLRRSPSGRVGGSVQKEDLKNKRKASQHVLRSHRLSFDCSCFQCYMGFWSRWDASPNREIIHKAIDLYEDNMAAVAAAEAVEPSSAKGGVCKGKNRKGSKSSKDEKSGDSSKAFNPPPWGGCDESTDMQQQKIVGDESVGQDLDAVDKEAQSERSILVWGEHEESPKSKQIVPLAFEEDDGEGRQVEQQQKQEARVGACPMGGRSLMRRMFPDIMGFVADHLWTAWSSPIRATNA</sequence>